<keyword evidence="4 5" id="KW-0472">Membrane</keyword>
<accession>A0A9W8H027</accession>
<evidence type="ECO:0000313" key="7">
    <source>
        <dbReference type="Proteomes" id="UP001140011"/>
    </source>
</evidence>
<feature type="transmembrane region" description="Helical" evidence="5">
    <location>
        <begin position="89"/>
        <end position="109"/>
    </location>
</feature>
<keyword evidence="3 5" id="KW-1133">Transmembrane helix</keyword>
<proteinExistence type="predicted"/>
<gene>
    <name evidence="6" type="ORF">GGI19_003751</name>
</gene>
<dbReference type="AlphaFoldDB" id="A0A9W8H027"/>
<dbReference type="OrthoDB" id="5555621at2759"/>
<feature type="transmembrane region" description="Helical" evidence="5">
    <location>
        <begin position="48"/>
        <end position="69"/>
    </location>
</feature>
<keyword evidence="2 5" id="KW-0812">Transmembrane</keyword>
<dbReference type="GO" id="GO:0016020">
    <property type="term" value="C:membrane"/>
    <property type="evidence" value="ECO:0007669"/>
    <property type="project" value="UniProtKB-SubCell"/>
</dbReference>
<evidence type="ECO:0000313" key="6">
    <source>
        <dbReference type="EMBL" id="KAJ2752559.1"/>
    </source>
</evidence>
<feature type="transmembrane region" description="Helical" evidence="5">
    <location>
        <begin position="20"/>
        <end position="41"/>
    </location>
</feature>
<keyword evidence="7" id="KW-1185">Reference proteome</keyword>
<feature type="transmembrane region" description="Helical" evidence="5">
    <location>
        <begin position="228"/>
        <end position="248"/>
    </location>
</feature>
<organism evidence="6 7">
    <name type="scientific">Coemansia pectinata</name>
    <dbReference type="NCBI Taxonomy" id="1052879"/>
    <lineage>
        <taxon>Eukaryota</taxon>
        <taxon>Fungi</taxon>
        <taxon>Fungi incertae sedis</taxon>
        <taxon>Zoopagomycota</taxon>
        <taxon>Kickxellomycotina</taxon>
        <taxon>Kickxellomycetes</taxon>
        <taxon>Kickxellales</taxon>
        <taxon>Kickxellaceae</taxon>
        <taxon>Coemansia</taxon>
    </lineage>
</organism>
<dbReference type="PANTHER" id="PTHR31465:SF1">
    <property type="entry name" value="PROTEIN RTA1-RELATED"/>
    <property type="match status" value="1"/>
</dbReference>
<evidence type="ECO:0000256" key="2">
    <source>
        <dbReference type="ARBA" id="ARBA00022692"/>
    </source>
</evidence>
<comment type="caution">
    <text evidence="6">The sequence shown here is derived from an EMBL/GenBank/DDBJ whole genome shotgun (WGS) entry which is preliminary data.</text>
</comment>
<dbReference type="Pfam" id="PF04479">
    <property type="entry name" value="RTA1"/>
    <property type="match status" value="1"/>
</dbReference>
<evidence type="ECO:0000256" key="1">
    <source>
        <dbReference type="ARBA" id="ARBA00004141"/>
    </source>
</evidence>
<feature type="transmembrane region" description="Helical" evidence="5">
    <location>
        <begin position="121"/>
        <end position="143"/>
    </location>
</feature>
<dbReference type="InterPro" id="IPR007568">
    <property type="entry name" value="RTA1"/>
</dbReference>
<comment type="subcellular location">
    <subcellularLocation>
        <location evidence="1">Membrane</location>
        <topology evidence="1">Multi-pass membrane protein</topology>
    </subcellularLocation>
</comment>
<evidence type="ECO:0000256" key="5">
    <source>
        <dbReference type="SAM" id="Phobius"/>
    </source>
</evidence>
<sequence length="264" mass="28827">MNSSEGQALFNIPSYWPSKSAAFGVASLYYVLGIVLLLEGIISHRHRYVHLVVLISWMLGGAFTARGVFVVQEAQSASSYIAFSVLESVAPNFISLVNFLLLINLMRGLNAGPPKRILKMLWAFSVTTSVTFGAISAAGSIILAGDSTSGQLNTGIKLVKASIAGQMTNSLLFIVFASVLMLLYRESLGRRAWVFIIYVGGLLMIARNAARTVMVFYTSNTLMRDSEAAYYCLGPLFTLIVIFTWAALNLPARCYNEAKVLRVD</sequence>
<dbReference type="EMBL" id="JANBUH010000270">
    <property type="protein sequence ID" value="KAJ2752559.1"/>
    <property type="molecule type" value="Genomic_DNA"/>
</dbReference>
<evidence type="ECO:0000256" key="3">
    <source>
        <dbReference type="ARBA" id="ARBA00022989"/>
    </source>
</evidence>
<dbReference type="PANTHER" id="PTHR31465">
    <property type="entry name" value="PROTEIN RTA1-RELATED"/>
    <property type="match status" value="1"/>
</dbReference>
<dbReference type="Proteomes" id="UP001140011">
    <property type="component" value="Unassembled WGS sequence"/>
</dbReference>
<reference evidence="6" key="1">
    <citation type="submission" date="2022-07" db="EMBL/GenBank/DDBJ databases">
        <title>Phylogenomic reconstructions and comparative analyses of Kickxellomycotina fungi.</title>
        <authorList>
            <person name="Reynolds N.K."/>
            <person name="Stajich J.E."/>
            <person name="Barry K."/>
            <person name="Grigoriev I.V."/>
            <person name="Crous P."/>
            <person name="Smith M.E."/>
        </authorList>
    </citation>
    <scope>NUCLEOTIDE SEQUENCE</scope>
    <source>
        <strain evidence="6">BCRC 34297</strain>
    </source>
</reference>
<feature type="transmembrane region" description="Helical" evidence="5">
    <location>
        <begin position="195"/>
        <end position="216"/>
    </location>
</feature>
<protein>
    <submittedName>
        <fullName evidence="6">Uncharacterized protein</fullName>
    </submittedName>
</protein>
<name>A0A9W8H027_9FUNG</name>
<feature type="transmembrane region" description="Helical" evidence="5">
    <location>
        <begin position="163"/>
        <end position="183"/>
    </location>
</feature>
<evidence type="ECO:0000256" key="4">
    <source>
        <dbReference type="ARBA" id="ARBA00023136"/>
    </source>
</evidence>